<reference evidence="11 12" key="1">
    <citation type="submission" date="2016-03" db="EMBL/GenBank/DDBJ databases">
        <title>Genome sequence of Nesiotobacter sp. nov., a moderately halophilic alphaproteobacterium isolated from the Yellow Sea, China.</title>
        <authorList>
            <person name="Zhang G."/>
            <person name="Zhang R."/>
        </authorList>
    </citation>
    <scope>NUCLEOTIDE SEQUENCE [LARGE SCALE GENOMIC DNA]</scope>
    <source>
        <strain evidence="11 12">WB1-6</strain>
    </source>
</reference>
<dbReference type="RefSeq" id="WP_028480630.1">
    <property type="nucleotide sequence ID" value="NZ_LVVZ01000014.1"/>
</dbReference>
<dbReference type="NCBIfam" id="TIGR01356">
    <property type="entry name" value="aroA"/>
    <property type="match status" value="1"/>
</dbReference>
<keyword evidence="7 9" id="KW-0057">Aromatic amino acid biosynthesis</keyword>
<feature type="binding site" evidence="9">
    <location>
        <position position="33"/>
    </location>
    <ligand>
        <name>3-phosphoshikimate</name>
        <dbReference type="ChEBI" id="CHEBI:145989"/>
    </ligand>
</feature>
<comment type="pathway">
    <text evidence="2 9">Metabolic intermediate biosynthesis; chorismate biosynthesis; chorismate from D-erythrose 4-phosphate and phosphoenolpyruvate: step 6/7.</text>
</comment>
<proteinExistence type="inferred from homology"/>
<sequence length="450" mass="46999">MSHNSSPQIVTTTKGEALTGTIRVPGDKSISHRSLMFGALAVGQTKIEGLLESEDVLATANAMNAVGASCHKHEDGHWTVDGVGLGSLLEPEHPIDFGNAGTGARLCMGIFASHPIAVTMVGDASLSRRPMGRVLDPLREMGTQVIARRGDRLPASIRGSETPLPLTYRVPMASAQVKSAVLLAGLNTPGTTTVIEPVATRDHTEKMLLGFGAELSVEVNAAGERVITLQGQPQLKPQSVTVPGDPSSAAFPIVAALIVPGSNVVVEGILLNEQRIGLITTLLEMGADITIENERESGGEKIGDIHVRHSNLKGVTVPAERAPSMIDEYPVLAIAAAFAQGDTTMLGLEELRVKESDRLAAVARGLEANNIPCIEGKDTLTVTGGATGIGGGTVETHLDHRIAMSFLVLGLAADKPVTVDDASPIATSFPSFLPLLKELGGTVRFQGENA</sequence>
<dbReference type="CDD" id="cd01556">
    <property type="entry name" value="EPSP_synthase"/>
    <property type="match status" value="1"/>
</dbReference>
<comment type="catalytic activity">
    <reaction evidence="8">
        <text>3-phosphoshikimate + phosphoenolpyruvate = 5-O-(1-carboxyvinyl)-3-phosphoshikimate + phosphate</text>
        <dbReference type="Rhea" id="RHEA:21256"/>
        <dbReference type="ChEBI" id="CHEBI:43474"/>
        <dbReference type="ChEBI" id="CHEBI:57701"/>
        <dbReference type="ChEBI" id="CHEBI:58702"/>
        <dbReference type="ChEBI" id="CHEBI:145989"/>
        <dbReference type="EC" id="2.5.1.19"/>
    </reaction>
    <physiologicalReaction direction="left-to-right" evidence="8">
        <dbReference type="Rhea" id="RHEA:21257"/>
    </physiologicalReaction>
</comment>
<comment type="caution">
    <text evidence="11">The sequence shown here is derived from an EMBL/GenBank/DDBJ whole genome shotgun (WGS) entry which is preliminary data.</text>
</comment>
<evidence type="ECO:0000256" key="3">
    <source>
        <dbReference type="ARBA" id="ARBA00009948"/>
    </source>
</evidence>
<feature type="binding site" evidence="9">
    <location>
        <position position="176"/>
    </location>
    <ligand>
        <name>phosphoenolpyruvate</name>
        <dbReference type="ChEBI" id="CHEBI:58702"/>
    </ligand>
</feature>
<feature type="binding site" evidence="9">
    <location>
        <position position="28"/>
    </location>
    <ligand>
        <name>phosphoenolpyruvate</name>
        <dbReference type="ChEBI" id="CHEBI:58702"/>
    </ligand>
</feature>
<comment type="subunit">
    <text evidence="9">Monomer.</text>
</comment>
<evidence type="ECO:0000259" key="10">
    <source>
        <dbReference type="Pfam" id="PF00275"/>
    </source>
</evidence>
<comment type="function">
    <text evidence="1 9">Catalyzes the transfer of the enolpyruvyl moiety of phosphoenolpyruvate (PEP) to the 5-hydroxyl of shikimate-3-phosphate (S3P) to produce enolpyruvyl shikimate-3-phosphate and inorganic phosphate.</text>
</comment>
<dbReference type="SUPFAM" id="SSF55205">
    <property type="entry name" value="EPT/RTPC-like"/>
    <property type="match status" value="1"/>
</dbReference>
<dbReference type="Proteomes" id="UP000185783">
    <property type="component" value="Unassembled WGS sequence"/>
</dbReference>
<dbReference type="InterPro" id="IPR006264">
    <property type="entry name" value="EPSP_synthase"/>
</dbReference>
<comment type="caution">
    <text evidence="9">Lacks conserved residue(s) required for the propagation of feature annotation.</text>
</comment>
<accession>A0A1U7JHZ0</accession>
<feature type="binding site" evidence="9">
    <location>
        <position position="129"/>
    </location>
    <ligand>
        <name>phosphoenolpyruvate</name>
        <dbReference type="ChEBI" id="CHEBI:58702"/>
    </ligand>
</feature>
<evidence type="ECO:0000256" key="7">
    <source>
        <dbReference type="ARBA" id="ARBA00023141"/>
    </source>
</evidence>
<feature type="binding site" evidence="9">
    <location>
        <position position="174"/>
    </location>
    <ligand>
        <name>3-phosphoshikimate</name>
        <dbReference type="ChEBI" id="CHEBI:145989"/>
    </ligand>
</feature>
<feature type="active site" description="Proton acceptor" evidence="9">
    <location>
        <position position="327"/>
    </location>
</feature>
<dbReference type="Pfam" id="PF00275">
    <property type="entry name" value="EPSP_synthase"/>
    <property type="match status" value="1"/>
</dbReference>
<dbReference type="PANTHER" id="PTHR21090:SF5">
    <property type="entry name" value="PENTAFUNCTIONAL AROM POLYPEPTIDE"/>
    <property type="match status" value="1"/>
</dbReference>
<feature type="binding site" evidence="9">
    <location>
        <position position="29"/>
    </location>
    <ligand>
        <name>3-phosphoshikimate</name>
        <dbReference type="ChEBI" id="CHEBI:145989"/>
    </ligand>
</feature>
<dbReference type="FunFam" id="3.65.10.10:FF:000006">
    <property type="entry name" value="3-phosphoshikimate 1-carboxyvinyltransferase"/>
    <property type="match status" value="1"/>
</dbReference>
<feature type="binding site" evidence="9">
    <location>
        <position position="327"/>
    </location>
    <ligand>
        <name>3-phosphoshikimate</name>
        <dbReference type="ChEBI" id="CHEBI:145989"/>
    </ligand>
</feature>
<dbReference type="Gene3D" id="3.65.10.10">
    <property type="entry name" value="Enolpyruvate transferase domain"/>
    <property type="match status" value="2"/>
</dbReference>
<keyword evidence="5 9" id="KW-0028">Amino-acid biosynthesis</keyword>
<evidence type="ECO:0000256" key="5">
    <source>
        <dbReference type="ARBA" id="ARBA00022605"/>
    </source>
</evidence>
<gene>
    <name evidence="9" type="primary">aroA</name>
    <name evidence="11" type="ORF">A3843_08190</name>
</gene>
<evidence type="ECO:0000256" key="1">
    <source>
        <dbReference type="ARBA" id="ARBA00002174"/>
    </source>
</evidence>
<keyword evidence="4 9" id="KW-0963">Cytoplasm</keyword>
<dbReference type="AlphaFoldDB" id="A0A1U7JHZ0"/>
<dbReference type="InterPro" id="IPR013792">
    <property type="entry name" value="RNA3'P_cycl/enolpyr_Trfase_a/b"/>
</dbReference>
<evidence type="ECO:0000313" key="11">
    <source>
        <dbReference type="EMBL" id="OKL44363.1"/>
    </source>
</evidence>
<feature type="binding site" evidence="9">
    <location>
        <position position="176"/>
    </location>
    <ligand>
        <name>3-phosphoshikimate</name>
        <dbReference type="ChEBI" id="CHEBI:145989"/>
    </ligand>
</feature>
<feature type="domain" description="Enolpyruvate transferase" evidence="10">
    <location>
        <begin position="13"/>
        <end position="434"/>
    </location>
</feature>
<dbReference type="UniPathway" id="UPA00053">
    <property type="reaction ID" value="UER00089"/>
</dbReference>
<comment type="subcellular location">
    <subcellularLocation>
        <location evidence="9">Cytoplasm</location>
    </subcellularLocation>
</comment>
<keyword evidence="6 9" id="KW-0808">Transferase</keyword>
<name>A0A1U7JHZ0_9HYPH</name>
<keyword evidence="12" id="KW-1185">Reference proteome</keyword>
<dbReference type="GO" id="GO:0005737">
    <property type="term" value="C:cytoplasm"/>
    <property type="evidence" value="ECO:0007669"/>
    <property type="project" value="UniProtKB-SubCell"/>
</dbReference>
<dbReference type="GO" id="GO:0009073">
    <property type="term" value="P:aromatic amino acid family biosynthetic process"/>
    <property type="evidence" value="ECO:0007669"/>
    <property type="project" value="UniProtKB-KW"/>
</dbReference>
<dbReference type="GO" id="GO:0008652">
    <property type="term" value="P:amino acid biosynthetic process"/>
    <property type="evidence" value="ECO:0007669"/>
    <property type="project" value="UniProtKB-KW"/>
</dbReference>
<comment type="similarity">
    <text evidence="3 9">Belongs to the EPSP synthase family.</text>
</comment>
<feature type="binding site" evidence="9">
    <location>
        <position position="358"/>
    </location>
    <ligand>
        <name>phosphoenolpyruvate</name>
        <dbReference type="ChEBI" id="CHEBI:58702"/>
    </ligand>
</feature>
<dbReference type="STRING" id="197461.A3843_08190"/>
<protein>
    <recommendedName>
        <fullName evidence="9">3-phosphoshikimate 1-carboxyvinyltransferase</fullName>
        <ecNumber evidence="9">2.5.1.19</ecNumber>
    </recommendedName>
    <alternativeName>
        <fullName evidence="9">5-enolpyruvylshikimate-3-phosphate synthase</fullName>
        <shortName evidence="9">EPSP synthase</shortName>
        <shortName evidence="9">EPSPS</shortName>
    </alternativeName>
</protein>
<evidence type="ECO:0000313" key="12">
    <source>
        <dbReference type="Proteomes" id="UP000185783"/>
    </source>
</evidence>
<dbReference type="InterPro" id="IPR001986">
    <property type="entry name" value="Enolpyruvate_Tfrase_dom"/>
</dbReference>
<evidence type="ECO:0000256" key="9">
    <source>
        <dbReference type="HAMAP-Rule" id="MF_00210"/>
    </source>
</evidence>
<organism evidence="11 12">
    <name type="scientific">Pseudovibrio exalbescens</name>
    <dbReference type="NCBI Taxonomy" id="197461"/>
    <lineage>
        <taxon>Bacteria</taxon>
        <taxon>Pseudomonadati</taxon>
        <taxon>Pseudomonadota</taxon>
        <taxon>Alphaproteobacteria</taxon>
        <taxon>Hyphomicrobiales</taxon>
        <taxon>Stappiaceae</taxon>
        <taxon>Pseudovibrio</taxon>
    </lineage>
</organism>
<feature type="binding site" evidence="9">
    <location>
        <position position="101"/>
    </location>
    <ligand>
        <name>phosphoenolpyruvate</name>
        <dbReference type="ChEBI" id="CHEBI:58702"/>
    </ligand>
</feature>
<dbReference type="InterPro" id="IPR036968">
    <property type="entry name" value="Enolpyruvate_Tfrase_sf"/>
</dbReference>
<dbReference type="PANTHER" id="PTHR21090">
    <property type="entry name" value="AROM/DEHYDROQUINATE SYNTHASE"/>
    <property type="match status" value="1"/>
</dbReference>
<dbReference type="PIRSF" id="PIRSF000505">
    <property type="entry name" value="EPSPS"/>
    <property type="match status" value="1"/>
</dbReference>
<dbReference type="HAMAP" id="MF_00210">
    <property type="entry name" value="EPSP_synth"/>
    <property type="match status" value="1"/>
</dbReference>
<feature type="binding site" evidence="9">
    <location>
        <position position="401"/>
    </location>
    <ligand>
        <name>phosphoenolpyruvate</name>
        <dbReference type="ChEBI" id="CHEBI:58702"/>
    </ligand>
</feature>
<evidence type="ECO:0000256" key="8">
    <source>
        <dbReference type="ARBA" id="ARBA00044633"/>
    </source>
</evidence>
<dbReference type="EC" id="2.5.1.19" evidence="9"/>
<dbReference type="GO" id="GO:0009423">
    <property type="term" value="P:chorismate biosynthetic process"/>
    <property type="evidence" value="ECO:0007669"/>
    <property type="project" value="UniProtKB-UniRule"/>
</dbReference>
<evidence type="ECO:0000256" key="2">
    <source>
        <dbReference type="ARBA" id="ARBA00004811"/>
    </source>
</evidence>
<dbReference type="FunFam" id="3.65.10.10:FF:000005">
    <property type="entry name" value="3-phosphoshikimate 1-carboxyvinyltransferase"/>
    <property type="match status" value="1"/>
</dbReference>
<evidence type="ECO:0000256" key="6">
    <source>
        <dbReference type="ARBA" id="ARBA00022679"/>
    </source>
</evidence>
<evidence type="ECO:0000256" key="4">
    <source>
        <dbReference type="ARBA" id="ARBA00022490"/>
    </source>
</evidence>
<dbReference type="EMBL" id="LVVZ01000014">
    <property type="protein sequence ID" value="OKL44363.1"/>
    <property type="molecule type" value="Genomic_DNA"/>
</dbReference>
<feature type="binding site" evidence="9">
    <location>
        <position position="28"/>
    </location>
    <ligand>
        <name>3-phosphoshikimate</name>
        <dbReference type="ChEBI" id="CHEBI:145989"/>
    </ligand>
</feature>
<feature type="binding site" evidence="9">
    <location>
        <position position="354"/>
    </location>
    <ligand>
        <name>3-phosphoshikimate</name>
        <dbReference type="ChEBI" id="CHEBI:145989"/>
    </ligand>
</feature>
<dbReference type="GO" id="GO:0003866">
    <property type="term" value="F:3-phosphoshikimate 1-carboxyvinyltransferase activity"/>
    <property type="evidence" value="ECO:0007669"/>
    <property type="project" value="UniProtKB-UniRule"/>
</dbReference>